<reference evidence="1" key="1">
    <citation type="submission" date="2020-11" db="EMBL/GenBank/DDBJ databases">
        <title>Adaptations for nitrogen fixation in a non-lichenized fungal sporocarp promotes dispersal by wood-feeding termites.</title>
        <authorList>
            <consortium name="DOE Joint Genome Institute"/>
            <person name="Koch R.A."/>
            <person name="Yoon G."/>
            <person name="Arayal U."/>
            <person name="Lail K."/>
            <person name="Amirebrahimi M."/>
            <person name="Labutti K."/>
            <person name="Lipzen A."/>
            <person name="Riley R."/>
            <person name="Barry K."/>
            <person name="Henrissat B."/>
            <person name="Grigoriev I.V."/>
            <person name="Herr J.R."/>
            <person name="Aime M.C."/>
        </authorList>
    </citation>
    <scope>NUCLEOTIDE SEQUENCE</scope>
    <source>
        <strain evidence="1">MCA 3950</strain>
    </source>
</reference>
<dbReference type="GeneID" id="66113051"/>
<sequence length="174" mass="19418">MILGYTAFWVRRSSGFLRLFGDVLTGRSIALRTPSAQPLENVLHTNVMACNFYSSYLHWLLCLHKAPELKKTSGGGEKSPVGAQNRTLLLGQLLGICPFRYFINYESNLGPGLQSRPAHSFFSASILHLHLDPRRHQATLGLFNITLRFFKSGQRPCKQVLEILLLQGSTSVSS</sequence>
<gene>
    <name evidence="1" type="ORF">BT62DRAFT_998853</name>
</gene>
<name>A0A9P7W593_9AGAR</name>
<dbReference type="EMBL" id="MU250523">
    <property type="protein sequence ID" value="KAG7452829.1"/>
    <property type="molecule type" value="Genomic_DNA"/>
</dbReference>
<dbReference type="AlphaFoldDB" id="A0A9P7W593"/>
<comment type="caution">
    <text evidence="1">The sequence shown here is derived from an EMBL/GenBank/DDBJ whole genome shotgun (WGS) entry which is preliminary data.</text>
</comment>
<keyword evidence="2" id="KW-1185">Reference proteome</keyword>
<accession>A0A9P7W593</accession>
<dbReference type="Proteomes" id="UP000812287">
    <property type="component" value="Unassembled WGS sequence"/>
</dbReference>
<dbReference type="RefSeq" id="XP_043046329.1">
    <property type="nucleotide sequence ID" value="XM_043190754.1"/>
</dbReference>
<evidence type="ECO:0000313" key="2">
    <source>
        <dbReference type="Proteomes" id="UP000812287"/>
    </source>
</evidence>
<protein>
    <submittedName>
        <fullName evidence="1">Uncharacterized protein</fullName>
    </submittedName>
</protein>
<evidence type="ECO:0000313" key="1">
    <source>
        <dbReference type="EMBL" id="KAG7452829.1"/>
    </source>
</evidence>
<organism evidence="1 2">
    <name type="scientific">Guyanagaster necrorhizus</name>
    <dbReference type="NCBI Taxonomy" id="856835"/>
    <lineage>
        <taxon>Eukaryota</taxon>
        <taxon>Fungi</taxon>
        <taxon>Dikarya</taxon>
        <taxon>Basidiomycota</taxon>
        <taxon>Agaricomycotina</taxon>
        <taxon>Agaricomycetes</taxon>
        <taxon>Agaricomycetidae</taxon>
        <taxon>Agaricales</taxon>
        <taxon>Marasmiineae</taxon>
        <taxon>Physalacriaceae</taxon>
        <taxon>Guyanagaster</taxon>
    </lineage>
</organism>
<proteinExistence type="predicted"/>